<evidence type="ECO:0000256" key="4">
    <source>
        <dbReference type="SAM" id="MobiDB-lite"/>
    </source>
</evidence>
<dbReference type="EMBL" id="KV425964">
    <property type="protein sequence ID" value="KZV94990.1"/>
    <property type="molecule type" value="Genomic_DNA"/>
</dbReference>
<dbReference type="Gene3D" id="1.25.10.10">
    <property type="entry name" value="Leucine-rich Repeat Variant"/>
    <property type="match status" value="2"/>
</dbReference>
<dbReference type="OrthoDB" id="2192888at2759"/>
<feature type="compositionally biased region" description="Basic and acidic residues" evidence="4">
    <location>
        <begin position="1199"/>
        <end position="1212"/>
    </location>
</feature>
<sequence>MSDDLNAALSKIRPHTNSGLAQQKSAALLLHALEATLKEQNTEASPTAYFASLLTALDGLIQKDGTGALEEGDNVPAALYLLATVVPHVPHGVVRSQLSTLVSLLAPLFPALLPHAPALRSQITVFGAVVQALDAPHLNAPGVRQSFASVLELAADARPKVRRKAADAIKDVLANPPAPLMRHPYAEHVANWLQSKLAAAASAPLKQADGAEAAIHLLAFAKPVCSFLPSESLSPLASTLLTLPRLGNPYLSQSAYSVLAMIISDDDASTDTPAPAILKSILASPPSISDTTLAPAWVVLLGKIMAAYSTSSPDQCAAELPSVWQTCWSFLESSALPVREGATEALVALTTCITPDIIKSALSAASSSSKDSSKSPLGKMIALVTKSIDSVAFARATPQILVVLSALTLALGTQPGQTPGVDRTPAELLLLPLIVNVGNLRTKPKFVHKEGADAVMDTAMRVMGPEVLLRALPLNIEPTDREAGKEPRAFLLALLPHPHPSQLKHFVSYFVPLSERMFNYQQQSEAAGKAAEAKMWNVLVLQVWSGLAGYAWNPYGLREAMTPVFSKLLANLLQSQAALHPPVLNALRLIAEVNLAAASGESSPTIDKARLTFELPQAEAEQNVAYLRTQAGNWLATLFNVFGSVGKDSKGMVGNAIGAWTALAGEQEITKAYKRVHDLLKKNLAANKTKPAPGKPSDGVAILQATEDLLLLLLPHLSPADSNNLFEMCIAPEMLGHWDGGVQKRCYRLLARLVETGRANIDSEVVLKQLLEQSQSAAAAAKRDRFTLFAQLLPGLPSSSLHMITALIPEAVLGTKEPSEKSRSAAFDLLVAMGKKMSEGGVVRRDKVEGMEVDDDGQREGSIEEYMTMVAAGLAGATPHMISASVTAISRLIFEFKDEISHSMLSEILATLSVFLSSANREIVKSTLGFVKLSIHSLPHDIVQASLSHLVPALLGWVHDHKNHFKAKVQHIFERLIRRFGYDEIIAHVDKEEGKKVLQNIKKRKDRAKRKRAAAENAEGDESDEAEARAPARTGDAFEDVLYGSESEADSEAEAPGRAQAPKSGSKKAGYQLLDDPDDPMDLLDGAASKLTLGGKQRQRQPGEDAKHFKTGDDGRMVIDEREESDDDGAANDVAGTAYRELQSSTDGFTRNARGQVKFNKDTKKRRRENRDDGSDVEMAAEEGSKNKKAKGKPQKLGSEFKAKNAGGDVKRGKLEPYAYMSLGDAAKKTTRKGRERVSITGRR</sequence>
<proteinExistence type="inferred from homology"/>
<evidence type="ECO:0000259" key="6">
    <source>
        <dbReference type="Pfam" id="PF25772"/>
    </source>
</evidence>
<dbReference type="STRING" id="1314781.A0A165JKQ2"/>
<evidence type="ECO:0000313" key="8">
    <source>
        <dbReference type="Proteomes" id="UP000077266"/>
    </source>
</evidence>
<keyword evidence="8" id="KW-1185">Reference proteome</keyword>
<reference evidence="7 8" key="1">
    <citation type="journal article" date="2016" name="Mol. Biol. Evol.">
        <title>Comparative Genomics of Early-Diverging Mushroom-Forming Fungi Provides Insights into the Origins of Lignocellulose Decay Capabilities.</title>
        <authorList>
            <person name="Nagy L.G."/>
            <person name="Riley R."/>
            <person name="Tritt A."/>
            <person name="Adam C."/>
            <person name="Daum C."/>
            <person name="Floudas D."/>
            <person name="Sun H."/>
            <person name="Yadav J.S."/>
            <person name="Pangilinan J."/>
            <person name="Larsson K.H."/>
            <person name="Matsuura K."/>
            <person name="Barry K."/>
            <person name="Labutti K."/>
            <person name="Kuo R."/>
            <person name="Ohm R.A."/>
            <person name="Bhattacharya S.S."/>
            <person name="Shirouzu T."/>
            <person name="Yoshinaga Y."/>
            <person name="Martin F.M."/>
            <person name="Grigoriev I.V."/>
            <person name="Hibbett D.S."/>
        </authorList>
    </citation>
    <scope>NUCLEOTIDE SEQUENCE [LARGE SCALE GENOMIC DNA]</scope>
    <source>
        <strain evidence="7 8">HHB12029</strain>
    </source>
</reference>
<evidence type="ECO:0000256" key="3">
    <source>
        <dbReference type="ARBA" id="ARBA00023242"/>
    </source>
</evidence>
<comment type="subcellular location">
    <subcellularLocation>
        <location evidence="1">Nucleus</location>
    </subcellularLocation>
</comment>
<feature type="domain" description="RRP12 HEAT" evidence="5">
    <location>
        <begin position="335"/>
        <end position="644"/>
    </location>
</feature>
<dbReference type="Pfam" id="PF08161">
    <property type="entry name" value="RRP12_HEAT"/>
    <property type="match status" value="1"/>
</dbReference>
<dbReference type="InterPro" id="IPR011989">
    <property type="entry name" value="ARM-like"/>
</dbReference>
<dbReference type="Proteomes" id="UP000077266">
    <property type="component" value="Unassembled WGS sequence"/>
</dbReference>
<dbReference type="InterPro" id="IPR057860">
    <property type="entry name" value="HEAT_RRP12_N"/>
</dbReference>
<feature type="compositionally biased region" description="Basic residues" evidence="4">
    <location>
        <begin position="1002"/>
        <end position="1012"/>
    </location>
</feature>
<gene>
    <name evidence="7" type="ORF">EXIGLDRAFT_611092</name>
</gene>
<keyword evidence="3" id="KW-0539">Nucleus</keyword>
<dbReference type="SUPFAM" id="SSF48371">
    <property type="entry name" value="ARM repeat"/>
    <property type="match status" value="1"/>
</dbReference>
<feature type="region of interest" description="Disordered" evidence="4">
    <location>
        <begin position="1002"/>
        <end position="1212"/>
    </location>
</feature>
<dbReference type="FunCoup" id="A0A165JKQ2">
    <property type="interactions" value="422"/>
</dbReference>
<dbReference type="Pfam" id="PF25772">
    <property type="entry name" value="HEAT_RRP12_N"/>
    <property type="match status" value="1"/>
</dbReference>
<dbReference type="PANTHER" id="PTHR48287:SF1">
    <property type="entry name" value="ARM REPEAT SUPERFAMILY PROTEIN"/>
    <property type="match status" value="1"/>
</dbReference>
<comment type="similarity">
    <text evidence="2">Belongs to the RRP12 family.</text>
</comment>
<dbReference type="AlphaFoldDB" id="A0A165JKQ2"/>
<evidence type="ECO:0000256" key="2">
    <source>
        <dbReference type="ARBA" id="ARBA00007690"/>
    </source>
</evidence>
<feature type="domain" description="RRP12 N-terminal HEAT" evidence="6">
    <location>
        <begin position="18"/>
        <end position="266"/>
    </location>
</feature>
<name>A0A165JKQ2_EXIGL</name>
<feature type="compositionally biased region" description="Basic and acidic residues" evidence="4">
    <location>
        <begin position="1101"/>
        <end position="1120"/>
    </location>
</feature>
<dbReference type="InterPro" id="IPR052087">
    <property type="entry name" value="RRP12"/>
</dbReference>
<dbReference type="InterPro" id="IPR012978">
    <property type="entry name" value="HEAT_RRP12"/>
</dbReference>
<organism evidence="7 8">
    <name type="scientific">Exidia glandulosa HHB12029</name>
    <dbReference type="NCBI Taxonomy" id="1314781"/>
    <lineage>
        <taxon>Eukaryota</taxon>
        <taxon>Fungi</taxon>
        <taxon>Dikarya</taxon>
        <taxon>Basidiomycota</taxon>
        <taxon>Agaricomycotina</taxon>
        <taxon>Agaricomycetes</taxon>
        <taxon>Auriculariales</taxon>
        <taxon>Exidiaceae</taxon>
        <taxon>Exidia</taxon>
    </lineage>
</organism>
<evidence type="ECO:0000313" key="7">
    <source>
        <dbReference type="EMBL" id="KZV94990.1"/>
    </source>
</evidence>
<dbReference type="InterPro" id="IPR016024">
    <property type="entry name" value="ARM-type_fold"/>
</dbReference>
<accession>A0A165JKQ2</accession>
<protein>
    <submittedName>
        <fullName evidence="7">Uncharacterized protein</fullName>
    </submittedName>
</protein>
<dbReference type="GO" id="GO:0005634">
    <property type="term" value="C:nucleus"/>
    <property type="evidence" value="ECO:0007669"/>
    <property type="project" value="UniProtKB-SubCell"/>
</dbReference>
<dbReference type="PANTHER" id="PTHR48287">
    <property type="entry name" value="ARM REPEAT SUPERFAMILY PROTEIN"/>
    <property type="match status" value="1"/>
</dbReference>
<feature type="compositionally biased region" description="Acidic residues" evidence="4">
    <location>
        <begin position="1121"/>
        <end position="1130"/>
    </location>
</feature>
<evidence type="ECO:0000259" key="5">
    <source>
        <dbReference type="Pfam" id="PF08161"/>
    </source>
</evidence>
<dbReference type="InParanoid" id="A0A165JKQ2"/>
<evidence type="ECO:0000256" key="1">
    <source>
        <dbReference type="ARBA" id="ARBA00004123"/>
    </source>
</evidence>